<evidence type="ECO:0000313" key="1">
    <source>
        <dbReference type="EMBL" id="KKK88177.1"/>
    </source>
</evidence>
<protein>
    <submittedName>
        <fullName evidence="1">Uncharacterized protein</fullName>
    </submittedName>
</protein>
<proteinExistence type="predicted"/>
<accession>A0A0F8Z333</accession>
<name>A0A0F8Z333_9ZZZZ</name>
<feature type="non-terminal residue" evidence="1">
    <location>
        <position position="82"/>
    </location>
</feature>
<organism evidence="1">
    <name type="scientific">marine sediment metagenome</name>
    <dbReference type="NCBI Taxonomy" id="412755"/>
    <lineage>
        <taxon>unclassified sequences</taxon>
        <taxon>metagenomes</taxon>
        <taxon>ecological metagenomes</taxon>
    </lineage>
</organism>
<dbReference type="EMBL" id="LAZR01050072">
    <property type="protein sequence ID" value="KKK88177.1"/>
    <property type="molecule type" value="Genomic_DNA"/>
</dbReference>
<gene>
    <name evidence="1" type="ORF">LCGC14_2745780</name>
</gene>
<dbReference type="AlphaFoldDB" id="A0A0F8Z333"/>
<sequence>MSFRSWLAILGVLCAGVALPDMSSDAKTRYLLHGHLANVNHDSSLTLNLDFVSRNTLDSRIAFPRASTGTCFNSAGVLTTFA</sequence>
<reference evidence="1" key="1">
    <citation type="journal article" date="2015" name="Nature">
        <title>Complex archaea that bridge the gap between prokaryotes and eukaryotes.</title>
        <authorList>
            <person name="Spang A."/>
            <person name="Saw J.H."/>
            <person name="Jorgensen S.L."/>
            <person name="Zaremba-Niedzwiedzka K."/>
            <person name="Martijn J."/>
            <person name="Lind A.E."/>
            <person name="van Eijk R."/>
            <person name="Schleper C."/>
            <person name="Guy L."/>
            <person name="Ettema T.J."/>
        </authorList>
    </citation>
    <scope>NUCLEOTIDE SEQUENCE</scope>
</reference>
<comment type="caution">
    <text evidence="1">The sequence shown here is derived from an EMBL/GenBank/DDBJ whole genome shotgun (WGS) entry which is preliminary data.</text>
</comment>